<organism evidence="2 5">
    <name type="scientific">Arthrobacter zhangbolii</name>
    <dbReference type="NCBI Taxonomy" id="2886936"/>
    <lineage>
        <taxon>Bacteria</taxon>
        <taxon>Bacillati</taxon>
        <taxon>Actinomycetota</taxon>
        <taxon>Actinomycetes</taxon>
        <taxon>Micrococcales</taxon>
        <taxon>Micrococcaceae</taxon>
        <taxon>Arthrobacter</taxon>
    </lineage>
</organism>
<evidence type="ECO:0000313" key="5">
    <source>
        <dbReference type="Proteomes" id="UP001155145"/>
    </source>
</evidence>
<dbReference type="AlphaFoldDB" id="A0A9X1M4B9"/>
<dbReference type="EMBL" id="JAJFZT010000001">
    <property type="protein sequence ID" value="MCC3271173.1"/>
    <property type="molecule type" value="Genomic_DNA"/>
</dbReference>
<evidence type="ECO:0000313" key="4">
    <source>
        <dbReference type="Proteomes" id="UP000829758"/>
    </source>
</evidence>
<dbReference type="Proteomes" id="UP000829758">
    <property type="component" value="Chromosome"/>
</dbReference>
<protein>
    <submittedName>
        <fullName evidence="2">NUDIX hydrolase</fullName>
    </submittedName>
</protein>
<accession>A0A9X1M4B9</accession>
<dbReference type="InterPro" id="IPR000086">
    <property type="entry name" value="NUDIX_hydrolase_dom"/>
</dbReference>
<sequence length="187" mass="19459">MAAPGLSGYYGSIFKRSTTAGAVIRTVGGGILLLRYGTGPWQLPAGVVKAGEDPRTAARRIARETLDPGFDVGRVLAVDYLQGGPGRGDSIAFLFDGGTLATTVAAFTGAGGGFEARFLPAAECRQMLDGVTGKQLAGALLGLELGTTVELVDGVQVPTEAVCPPPLRRMMPPLEDFSAVLEHRERT</sequence>
<evidence type="ECO:0000313" key="3">
    <source>
        <dbReference type="EMBL" id="UON91033.1"/>
    </source>
</evidence>
<evidence type="ECO:0000259" key="1">
    <source>
        <dbReference type="Pfam" id="PF00293"/>
    </source>
</evidence>
<dbReference type="RefSeq" id="WP_227927639.1">
    <property type="nucleotide sequence ID" value="NZ_CP094984.1"/>
</dbReference>
<dbReference type="SUPFAM" id="SSF55811">
    <property type="entry name" value="Nudix"/>
    <property type="match status" value="1"/>
</dbReference>
<dbReference type="EMBL" id="CP094984">
    <property type="protein sequence ID" value="UON91033.1"/>
    <property type="molecule type" value="Genomic_DNA"/>
</dbReference>
<reference evidence="2" key="1">
    <citation type="submission" date="2021-10" db="EMBL/GenBank/DDBJ databases">
        <title>Novel species in genus Arthrobacter.</title>
        <authorList>
            <person name="Liu Y."/>
        </authorList>
    </citation>
    <scope>NUCLEOTIDE SEQUENCE</scope>
    <source>
        <strain evidence="2">Zg-Y462</strain>
        <strain evidence="4">zg-Y462</strain>
    </source>
</reference>
<keyword evidence="2" id="KW-0378">Hydrolase</keyword>
<keyword evidence="4" id="KW-1185">Reference proteome</keyword>
<name>A0A9X1M4B9_9MICC</name>
<dbReference type="Proteomes" id="UP001155145">
    <property type="component" value="Unassembled WGS sequence"/>
</dbReference>
<dbReference type="Pfam" id="PF00293">
    <property type="entry name" value="NUDIX"/>
    <property type="match status" value="1"/>
</dbReference>
<gene>
    <name evidence="2" type="ORF">LJ755_00295</name>
    <name evidence="3" type="ORF">MUK71_10390</name>
</gene>
<evidence type="ECO:0000313" key="2">
    <source>
        <dbReference type="EMBL" id="MCC3271173.1"/>
    </source>
</evidence>
<dbReference type="GO" id="GO:0016787">
    <property type="term" value="F:hydrolase activity"/>
    <property type="evidence" value="ECO:0007669"/>
    <property type="project" value="UniProtKB-KW"/>
</dbReference>
<proteinExistence type="predicted"/>
<feature type="domain" description="Nudix hydrolase" evidence="1">
    <location>
        <begin position="17"/>
        <end position="96"/>
    </location>
</feature>
<dbReference type="Gene3D" id="3.90.79.10">
    <property type="entry name" value="Nucleoside Triphosphate Pyrophosphohydrolase"/>
    <property type="match status" value="1"/>
</dbReference>
<dbReference type="InterPro" id="IPR015797">
    <property type="entry name" value="NUDIX_hydrolase-like_dom_sf"/>
</dbReference>